<dbReference type="Proteomes" id="UP000266934">
    <property type="component" value="Chromosome"/>
</dbReference>
<protein>
    <recommendedName>
        <fullName evidence="3">Nitrogen fixation protein NifQ</fullName>
    </recommendedName>
</protein>
<dbReference type="InterPro" id="IPR006975">
    <property type="entry name" value="NifQ"/>
</dbReference>
<dbReference type="EMBL" id="AP018907">
    <property type="protein sequence ID" value="BBF92510.1"/>
    <property type="molecule type" value="Genomic_DNA"/>
</dbReference>
<dbReference type="GO" id="GO:0030151">
    <property type="term" value="F:molybdenum ion binding"/>
    <property type="evidence" value="ECO:0007669"/>
    <property type="project" value="InterPro"/>
</dbReference>
<dbReference type="KEGG" id="blag:BLTE_11950"/>
<proteinExistence type="predicted"/>
<evidence type="ECO:0008006" key="3">
    <source>
        <dbReference type="Google" id="ProtNLM"/>
    </source>
</evidence>
<keyword evidence="2" id="KW-1185">Reference proteome</keyword>
<sequence length="234" mass="25058">MFTPVEDRFATGAASPAALYRRLTGVDPAAADIADDAAFDRHVLACAIVAAATGPSGVAAGLGLPPAALDALLAARFPHARGITNSVNAAAARSGDDATRANGAATASDDEFEMVRDLLLAHRSRAGAETDWLAAIVARRALEPNHLWEDLGLRSRVELTRLLERHFAPLSAKNTRNMRWKRFFYRTLCEDDGFVLCATPTCAGCGDFETCFGEETGESRLARIRRTVETAISL</sequence>
<accession>A0A348FYX7</accession>
<organism evidence="1 2">
    <name type="scientific">Blastochloris tepida</name>
    <dbReference type="NCBI Taxonomy" id="2233851"/>
    <lineage>
        <taxon>Bacteria</taxon>
        <taxon>Pseudomonadati</taxon>
        <taxon>Pseudomonadota</taxon>
        <taxon>Alphaproteobacteria</taxon>
        <taxon>Hyphomicrobiales</taxon>
        <taxon>Blastochloridaceae</taxon>
        <taxon>Blastochloris</taxon>
    </lineage>
</organism>
<dbReference type="AlphaFoldDB" id="A0A348FYX7"/>
<name>A0A348FYX7_9HYPH</name>
<dbReference type="OrthoDB" id="192277at2"/>
<dbReference type="RefSeq" id="WP_126398442.1">
    <property type="nucleotide sequence ID" value="NZ_AP018907.1"/>
</dbReference>
<evidence type="ECO:0000313" key="1">
    <source>
        <dbReference type="EMBL" id="BBF92510.1"/>
    </source>
</evidence>
<reference evidence="1 2" key="1">
    <citation type="submission" date="2018-08" db="EMBL/GenBank/DDBJ databases">
        <title>Complete genome sequencing of Blastochloris tepida GI.</title>
        <authorList>
            <person name="Tsukatani Y."/>
            <person name="Mori H."/>
        </authorList>
    </citation>
    <scope>NUCLEOTIDE SEQUENCE [LARGE SCALE GENOMIC DNA]</scope>
    <source>
        <strain evidence="1 2">GI</strain>
    </source>
</reference>
<dbReference type="Pfam" id="PF04891">
    <property type="entry name" value="NifQ"/>
    <property type="match status" value="1"/>
</dbReference>
<gene>
    <name evidence="1" type="ORF">BLTE_11950</name>
</gene>
<dbReference type="GO" id="GO:0009399">
    <property type="term" value="P:nitrogen fixation"/>
    <property type="evidence" value="ECO:0007669"/>
    <property type="project" value="InterPro"/>
</dbReference>
<evidence type="ECO:0000313" key="2">
    <source>
        <dbReference type="Proteomes" id="UP000266934"/>
    </source>
</evidence>